<organism evidence="1 2">
    <name type="scientific">Triparma retinervis</name>
    <dbReference type="NCBI Taxonomy" id="2557542"/>
    <lineage>
        <taxon>Eukaryota</taxon>
        <taxon>Sar</taxon>
        <taxon>Stramenopiles</taxon>
        <taxon>Ochrophyta</taxon>
        <taxon>Bolidophyceae</taxon>
        <taxon>Parmales</taxon>
        <taxon>Triparmaceae</taxon>
        <taxon>Triparma</taxon>
    </lineage>
</organism>
<dbReference type="Gene3D" id="3.40.50.2000">
    <property type="entry name" value="Glycogen Phosphorylase B"/>
    <property type="match status" value="1"/>
</dbReference>
<proteinExistence type="predicted"/>
<dbReference type="OrthoDB" id="343875at2759"/>
<sequence length="288" mass="30935">PGIVDEGGERHAVSEGNRGKIKVGIVSAYFCSHPVGRISLPVIASLPRDKFRVTVFSLPTKVDSWAQAIAWSADNYEANELKSEYGGRKFFSNENIYLVLTSVPPAIGAGEDEVMRRIVETDSNALVVLVPDKAETSLWNSPTSEVAYRLGPRLWCSRLLERIKEGAKEEDRDRILLLKPMSVEEKTGLIKISSAVLDFGGSITAVEALALRVPVICEEKGEVGGIGCGVNRRLGGVVEESCVGRGGEEGGEGMAEKAVRLGVDGKLRAEVVNAIDDAIVKGELGDVM</sequence>
<name>A0A9W7A7Q8_9STRA</name>
<feature type="non-terminal residue" evidence="1">
    <location>
        <position position="288"/>
    </location>
</feature>
<keyword evidence="2" id="KW-1185">Reference proteome</keyword>
<accession>A0A9W7A7Q8</accession>
<feature type="non-terminal residue" evidence="1">
    <location>
        <position position="1"/>
    </location>
</feature>
<evidence type="ECO:0000313" key="1">
    <source>
        <dbReference type="EMBL" id="GMH65021.1"/>
    </source>
</evidence>
<gene>
    <name evidence="1" type="ORF">TrRE_jg3809</name>
</gene>
<reference evidence="1" key="1">
    <citation type="submission" date="2022-07" db="EMBL/GenBank/DDBJ databases">
        <title>Genome analysis of Parmales, a sister group of diatoms, reveals the evolutionary specialization of diatoms from phago-mixotrophs to photoautotrophs.</title>
        <authorList>
            <person name="Ban H."/>
            <person name="Sato S."/>
            <person name="Yoshikawa S."/>
            <person name="Kazumasa Y."/>
            <person name="Nakamura Y."/>
            <person name="Ichinomiya M."/>
            <person name="Saitoh K."/>
            <person name="Sato N."/>
            <person name="Blanc-Mathieu R."/>
            <person name="Endo H."/>
            <person name="Kuwata A."/>
            <person name="Ogata H."/>
        </authorList>
    </citation>
    <scope>NUCLEOTIDE SEQUENCE</scope>
</reference>
<dbReference type="Gene3D" id="3.40.50.11380">
    <property type="match status" value="1"/>
</dbReference>
<dbReference type="AlphaFoldDB" id="A0A9W7A7Q8"/>
<protein>
    <submittedName>
        <fullName evidence="1">Uncharacterized protein</fullName>
    </submittedName>
</protein>
<dbReference type="EMBL" id="BRXZ01003933">
    <property type="protein sequence ID" value="GMH65021.1"/>
    <property type="molecule type" value="Genomic_DNA"/>
</dbReference>
<evidence type="ECO:0000313" key="2">
    <source>
        <dbReference type="Proteomes" id="UP001165082"/>
    </source>
</evidence>
<dbReference type="Proteomes" id="UP001165082">
    <property type="component" value="Unassembled WGS sequence"/>
</dbReference>
<comment type="caution">
    <text evidence="1">The sequence shown here is derived from an EMBL/GenBank/DDBJ whole genome shotgun (WGS) entry which is preliminary data.</text>
</comment>